<keyword evidence="2" id="KW-1185">Reference proteome</keyword>
<dbReference type="OrthoDB" id="5990492at2759"/>
<comment type="caution">
    <text evidence="1">The sequence shown here is derived from an EMBL/GenBank/DDBJ whole genome shotgun (WGS) entry which is preliminary data.</text>
</comment>
<proteinExistence type="predicted"/>
<dbReference type="Proteomes" id="UP001163046">
    <property type="component" value="Unassembled WGS sequence"/>
</dbReference>
<dbReference type="AlphaFoldDB" id="A0A9X0CYY6"/>
<sequence length="231" mass="25405">MIPLLGKNVKGRPNLHLSMRNHNLSVTDGILLKSTRAIVSTSLRPSMLNKIHHSHRGAECLLVLLETFCQTCPTFTQYGKQATSKTMLSRPTLHGLGNCCDNCPHVNLALSTRALKTPIYFGDSLPFIRKEPWLPKSKALGAIFQKVTGRSFNAQDALDDSNALQEVMLDGRMEVCLKSVLSYPVLGKVNKSLSTRGVVAILAGTGMQERARVTNNSDILSKIVFYLKKGK</sequence>
<evidence type="ECO:0000313" key="2">
    <source>
        <dbReference type="Proteomes" id="UP001163046"/>
    </source>
</evidence>
<reference evidence="1" key="1">
    <citation type="submission" date="2023-01" db="EMBL/GenBank/DDBJ databases">
        <title>Genome assembly of the deep-sea coral Lophelia pertusa.</title>
        <authorList>
            <person name="Herrera S."/>
            <person name="Cordes E."/>
        </authorList>
    </citation>
    <scope>NUCLEOTIDE SEQUENCE</scope>
    <source>
        <strain evidence="1">USNM1676648</strain>
        <tissue evidence="1">Polyp</tissue>
    </source>
</reference>
<protein>
    <submittedName>
        <fullName evidence="1">Uncharacterized protein</fullName>
    </submittedName>
</protein>
<accession>A0A9X0CYY6</accession>
<evidence type="ECO:0000313" key="1">
    <source>
        <dbReference type="EMBL" id="KAJ7380651.1"/>
    </source>
</evidence>
<gene>
    <name evidence="1" type="ORF">OS493_007016</name>
</gene>
<organism evidence="1 2">
    <name type="scientific">Desmophyllum pertusum</name>
    <dbReference type="NCBI Taxonomy" id="174260"/>
    <lineage>
        <taxon>Eukaryota</taxon>
        <taxon>Metazoa</taxon>
        <taxon>Cnidaria</taxon>
        <taxon>Anthozoa</taxon>
        <taxon>Hexacorallia</taxon>
        <taxon>Scleractinia</taxon>
        <taxon>Caryophylliina</taxon>
        <taxon>Caryophylliidae</taxon>
        <taxon>Desmophyllum</taxon>
    </lineage>
</organism>
<name>A0A9X0CYY6_9CNID</name>
<dbReference type="EMBL" id="MU826352">
    <property type="protein sequence ID" value="KAJ7380651.1"/>
    <property type="molecule type" value="Genomic_DNA"/>
</dbReference>